<organism evidence="1">
    <name type="scientific">virus sp. ctiha2</name>
    <dbReference type="NCBI Taxonomy" id="2827299"/>
    <lineage>
        <taxon>Viruses</taxon>
    </lineage>
</organism>
<reference evidence="1" key="1">
    <citation type="journal article" date="2021" name="Proc. Natl. Acad. Sci. U.S.A.">
        <title>A Catalog of Tens of Thousands of Viruses from Human Metagenomes Reveals Hidden Associations with Chronic Diseases.</title>
        <authorList>
            <person name="Tisza M.J."/>
            <person name="Buck C.B."/>
        </authorList>
    </citation>
    <scope>NUCLEOTIDE SEQUENCE</scope>
    <source>
        <strain evidence="1">Ctiha2</strain>
    </source>
</reference>
<evidence type="ECO:0000313" key="1">
    <source>
        <dbReference type="EMBL" id="DAE30588.1"/>
    </source>
</evidence>
<proteinExistence type="predicted"/>
<protein>
    <submittedName>
        <fullName evidence="1">Uncharacterized protein</fullName>
    </submittedName>
</protein>
<sequence length="127" mass="15336">MGLGFRWFKDYKILNSGEQYQSFGFCYYDEYSIKYIDCDSTSHSYHNVSLVRNLFVKTIGIQFPKLPNEEWIDSEDYKLNLIEPCDMSKYCEKILEGTEVDAIDMRNRFEWFKKLSEQGYYIAYDWE</sequence>
<name>A0A8S5RHZ5_9VIRU</name>
<dbReference type="EMBL" id="BK059104">
    <property type="protein sequence ID" value="DAE30588.1"/>
    <property type="molecule type" value="Genomic_DNA"/>
</dbReference>
<accession>A0A8S5RHZ5</accession>